<feature type="domain" description="HP" evidence="11">
    <location>
        <begin position="667"/>
        <end position="735"/>
    </location>
</feature>
<dbReference type="SMART" id="SM00153">
    <property type="entry name" value="VHP"/>
    <property type="match status" value="1"/>
</dbReference>
<evidence type="ECO:0000256" key="6">
    <source>
        <dbReference type="ARBA" id="ARBA00022833"/>
    </source>
</evidence>
<dbReference type="Pfam" id="PF16182">
    <property type="entry name" value="AbLIM_anchor"/>
    <property type="match status" value="2"/>
</dbReference>
<dbReference type="FunFam" id="2.10.110.10:FF:000003">
    <property type="entry name" value="actin-binding LIM protein 1 isoform X1"/>
    <property type="match status" value="1"/>
</dbReference>
<dbReference type="SMART" id="SM00132">
    <property type="entry name" value="LIM"/>
    <property type="match status" value="4"/>
</dbReference>
<dbReference type="FunFam" id="2.10.110.10:FF:000024">
    <property type="entry name" value="actin-binding LIM protein 1 isoform X1"/>
    <property type="match status" value="1"/>
</dbReference>
<feature type="domain" description="LIM zinc-binding" evidence="10">
    <location>
        <begin position="158"/>
        <end position="217"/>
    </location>
</feature>
<dbReference type="CDD" id="cd09330">
    <property type="entry name" value="LIM4_abLIM"/>
    <property type="match status" value="1"/>
</dbReference>
<feature type="region of interest" description="Disordered" evidence="9">
    <location>
        <begin position="430"/>
        <end position="514"/>
    </location>
</feature>
<feature type="compositionally biased region" description="Low complexity" evidence="9">
    <location>
        <begin position="375"/>
        <end position="384"/>
    </location>
</feature>
<evidence type="ECO:0000259" key="11">
    <source>
        <dbReference type="PROSITE" id="PS51089"/>
    </source>
</evidence>
<dbReference type="InterPro" id="IPR001781">
    <property type="entry name" value="Znf_LIM"/>
</dbReference>
<dbReference type="InterPro" id="IPR003128">
    <property type="entry name" value="Villin_headpiece"/>
</dbReference>
<dbReference type="PROSITE" id="PS00478">
    <property type="entry name" value="LIM_DOMAIN_1"/>
    <property type="match status" value="2"/>
</dbReference>
<dbReference type="Gene3D" id="2.10.110.10">
    <property type="entry name" value="Cysteine Rich Protein"/>
    <property type="match status" value="4"/>
</dbReference>
<dbReference type="CDD" id="cd09328">
    <property type="entry name" value="LIM2_abLIM"/>
    <property type="match status" value="1"/>
</dbReference>
<feature type="compositionally biased region" description="Polar residues" evidence="9">
    <location>
        <begin position="460"/>
        <end position="486"/>
    </location>
</feature>
<keyword evidence="12" id="KW-1185">Reference proteome</keyword>
<feature type="domain" description="LIM zinc-binding" evidence="10">
    <location>
        <begin position="226"/>
        <end position="285"/>
    </location>
</feature>
<evidence type="ECO:0000256" key="7">
    <source>
        <dbReference type="ARBA" id="ARBA00023038"/>
    </source>
</evidence>
<protein>
    <submittedName>
        <fullName evidence="13">Actin-binding LIM protein 1-like isoform X23</fullName>
    </submittedName>
</protein>
<organism evidence="12 13">
    <name type="scientific">Xenopus laevis</name>
    <name type="common">African clawed frog</name>
    <dbReference type="NCBI Taxonomy" id="8355"/>
    <lineage>
        <taxon>Eukaryota</taxon>
        <taxon>Metazoa</taxon>
        <taxon>Chordata</taxon>
        <taxon>Craniata</taxon>
        <taxon>Vertebrata</taxon>
        <taxon>Euteleostomi</taxon>
        <taxon>Amphibia</taxon>
        <taxon>Batrachia</taxon>
        <taxon>Anura</taxon>
        <taxon>Pipoidea</taxon>
        <taxon>Pipidae</taxon>
        <taxon>Xenopodinae</taxon>
        <taxon>Xenopus</taxon>
        <taxon>Xenopus</taxon>
    </lineage>
</organism>
<evidence type="ECO:0000313" key="13">
    <source>
        <dbReference type="RefSeq" id="XP_041426069.1"/>
    </source>
</evidence>
<feature type="region of interest" description="Disordered" evidence="9">
    <location>
        <begin position="586"/>
        <end position="619"/>
    </location>
</feature>
<evidence type="ECO:0000256" key="8">
    <source>
        <dbReference type="PROSITE-ProRule" id="PRU00125"/>
    </source>
</evidence>
<keyword evidence="7 8" id="KW-0440">LIM domain</keyword>
<dbReference type="PROSITE" id="PS50023">
    <property type="entry name" value="LIM_DOMAIN_2"/>
    <property type="match status" value="3"/>
</dbReference>
<dbReference type="FunFam" id="2.10.110.10:FF:000004">
    <property type="entry name" value="actin-binding LIM protein 1 isoform X1"/>
    <property type="match status" value="1"/>
</dbReference>
<accession>A0A8J1LAQ4</accession>
<dbReference type="Proteomes" id="UP000186698">
    <property type="component" value="Chromosome 7L"/>
</dbReference>
<evidence type="ECO:0000256" key="4">
    <source>
        <dbReference type="ARBA" id="ARBA00022723"/>
    </source>
</evidence>
<dbReference type="GO" id="GO:0046872">
    <property type="term" value="F:metal ion binding"/>
    <property type="evidence" value="ECO:0007669"/>
    <property type="project" value="UniProtKB-KW"/>
</dbReference>
<dbReference type="InterPro" id="IPR032402">
    <property type="entry name" value="AbLIM_anchor"/>
</dbReference>
<dbReference type="PANTHER" id="PTHR24213:SF18">
    <property type="entry name" value="ACTIN-BINDING LIM PROTEIN 1"/>
    <property type="match status" value="1"/>
</dbReference>
<dbReference type="GeneID" id="108696012"/>
<dbReference type="GO" id="GO:0030032">
    <property type="term" value="P:lamellipodium assembly"/>
    <property type="evidence" value="ECO:0007669"/>
    <property type="project" value="TreeGrafter"/>
</dbReference>
<dbReference type="CDD" id="cd09329">
    <property type="entry name" value="LIM3_abLIM"/>
    <property type="match status" value="1"/>
</dbReference>
<dbReference type="SUPFAM" id="SSF47050">
    <property type="entry name" value="VHP, Villin headpiece domain"/>
    <property type="match status" value="1"/>
</dbReference>
<proteinExistence type="predicted"/>
<dbReference type="SUPFAM" id="SSF57716">
    <property type="entry name" value="Glucocorticoid receptor-like (DNA-binding domain)"/>
    <property type="match status" value="6"/>
</dbReference>
<feature type="compositionally biased region" description="Basic and acidic residues" evidence="9">
    <location>
        <begin position="586"/>
        <end position="607"/>
    </location>
</feature>
<evidence type="ECO:0000259" key="10">
    <source>
        <dbReference type="PROSITE" id="PS50023"/>
    </source>
</evidence>
<dbReference type="CDD" id="cd09327">
    <property type="entry name" value="LIM1_abLIM"/>
    <property type="match status" value="1"/>
</dbReference>
<dbReference type="PANTHER" id="PTHR24213">
    <property type="entry name" value="ACTIN-BINDING LIM PROTEIN"/>
    <property type="match status" value="1"/>
</dbReference>
<dbReference type="AlphaFoldDB" id="A0A8J1LAQ4"/>
<evidence type="ECO:0000256" key="9">
    <source>
        <dbReference type="SAM" id="MobiDB-lite"/>
    </source>
</evidence>
<evidence type="ECO:0000256" key="2">
    <source>
        <dbReference type="ARBA" id="ARBA00022490"/>
    </source>
</evidence>
<feature type="domain" description="LIM zinc-binding" evidence="10">
    <location>
        <begin position="98"/>
        <end position="157"/>
    </location>
</feature>
<evidence type="ECO:0000256" key="3">
    <source>
        <dbReference type="ARBA" id="ARBA00022553"/>
    </source>
</evidence>
<name>A0A8J1LAQ4_XENLA</name>
<dbReference type="GO" id="GO:0060271">
    <property type="term" value="P:cilium assembly"/>
    <property type="evidence" value="ECO:0007669"/>
    <property type="project" value="TreeGrafter"/>
</dbReference>
<dbReference type="FunFam" id="1.10.950.10:FF:000001">
    <property type="entry name" value="actin-binding LIM protein 1 isoform X2"/>
    <property type="match status" value="1"/>
</dbReference>
<keyword evidence="6 8" id="KW-0862">Zinc</keyword>
<dbReference type="FunFam" id="2.10.110.10:FF:000007">
    <property type="entry name" value="actin-binding LIM protein 1 isoform X1"/>
    <property type="match status" value="1"/>
</dbReference>
<feature type="region of interest" description="Disordered" evidence="9">
    <location>
        <begin position="535"/>
        <end position="565"/>
    </location>
</feature>
<keyword evidence="2" id="KW-0963">Cytoplasm</keyword>
<keyword evidence="4 8" id="KW-0479">Metal-binding</keyword>
<dbReference type="GO" id="GO:0007010">
    <property type="term" value="P:cytoskeleton organization"/>
    <property type="evidence" value="ECO:0007669"/>
    <property type="project" value="InterPro"/>
</dbReference>
<dbReference type="Pfam" id="PF00412">
    <property type="entry name" value="LIM"/>
    <property type="match status" value="4"/>
</dbReference>
<keyword evidence="3" id="KW-0597">Phosphoprotein</keyword>
<dbReference type="Pfam" id="PF02209">
    <property type="entry name" value="VHP"/>
    <property type="match status" value="1"/>
</dbReference>
<evidence type="ECO:0000313" key="12">
    <source>
        <dbReference type="Proteomes" id="UP000186698"/>
    </source>
</evidence>
<dbReference type="RefSeq" id="XP_041426069.1">
    <property type="nucleotide sequence ID" value="XM_041570135.1"/>
</dbReference>
<dbReference type="PROSITE" id="PS51089">
    <property type="entry name" value="HP"/>
    <property type="match status" value="1"/>
</dbReference>
<dbReference type="InterPro" id="IPR036886">
    <property type="entry name" value="Villin_headpiece_dom_sf"/>
</dbReference>
<keyword evidence="5" id="KW-0677">Repeat</keyword>
<feature type="region of interest" description="Disordered" evidence="9">
    <location>
        <begin position="358"/>
        <end position="385"/>
    </location>
</feature>
<evidence type="ECO:0000256" key="1">
    <source>
        <dbReference type="ARBA" id="ARBA00004496"/>
    </source>
</evidence>
<gene>
    <name evidence="13" type="primary">LOC108696012</name>
</gene>
<sequence>MLPFPGLNTLGKLCGSGRSKEAQQPSKNKPGTSVKRMSIIEDGEIAEVLYLIPKQTLLQHMPYLNPDDYYLCEELTGLPDGLVAHTHDSGQATEKPVIQCHKCGEPCKGEVLRVQAKHFHIKCFICKVCGCDLAQGGFFIKNGEYLCSLDYQRLYGTRCSGCGEFVEGEVVTALGKTYHPNCFACTSCKHPFPPGDRVTFNGRDCLCQNCAAMPMSPGPTEISNSSSCAGCGRDIKNGQALLALDKQWHLGCFKCKSCGKVLTGEYISKDGSPYCEKDYQKMFGVKCEACNEFITGKVLEAGDKHYHPSCARCSRCNQMFTEGEEMYLQGSTVWHPHCKETTKAEEKLRLLPPLFGGYKRRQPTRSSSESVYSRPGSSIPGSPGHTICAKVDNEILDYKDLAAIPKVKAIYDIERPDLITYEPFYTSTYEERQSVGESPRTVSPTPSMEGYQDGRDRVMQRSTSQGSINSPVYSRHNYTPTISRSPQHFHRPGNEPNSGRNSPIPYRPDSRPLTPTYAQALKHFHLPDQGINIYRKPPIYKQYGSDSRRRSSAREEDDEELQKRRQLHEEQLLKLNSGLGQLILKEEKESRERSHSSHRYDYLHSDSSKTSSLPGYGRNGLHRPVSTDFGQYDSYGDISADIRDYQSLPDGHVPAMRMDRGVSMPNMLEPKIFPYEMLVSTNRARNKIQRDIDRTRLERHLAPEIFQEIFRMTIQEFDKLPLWRRNELKKRAKLF</sequence>
<dbReference type="InterPro" id="IPR051618">
    <property type="entry name" value="Actin-binding_LIM"/>
</dbReference>
<evidence type="ECO:0000256" key="5">
    <source>
        <dbReference type="ARBA" id="ARBA00022737"/>
    </source>
</evidence>
<comment type="subcellular location">
    <subcellularLocation>
        <location evidence="1">Cytoplasm</location>
    </subcellularLocation>
</comment>
<dbReference type="GO" id="GO:0005737">
    <property type="term" value="C:cytoplasm"/>
    <property type="evidence" value="ECO:0007669"/>
    <property type="project" value="UniProtKB-SubCell"/>
</dbReference>
<dbReference type="CTD" id="108696012"/>
<dbReference type="GO" id="GO:0051015">
    <property type="term" value="F:actin filament binding"/>
    <property type="evidence" value="ECO:0007669"/>
    <property type="project" value="TreeGrafter"/>
</dbReference>
<reference evidence="13" key="1">
    <citation type="submission" date="2025-08" db="UniProtKB">
        <authorList>
            <consortium name="RefSeq"/>
        </authorList>
    </citation>
    <scope>IDENTIFICATION</scope>
    <source>
        <strain evidence="13">J_2021</strain>
        <tissue evidence="13">Erythrocytes</tissue>
    </source>
</reference>
<dbReference type="GO" id="GO:0001725">
    <property type="term" value="C:stress fiber"/>
    <property type="evidence" value="ECO:0007669"/>
    <property type="project" value="TreeGrafter"/>
</dbReference>
<dbReference type="Gene3D" id="1.10.950.10">
    <property type="entry name" value="Villin headpiece domain"/>
    <property type="match status" value="1"/>
</dbReference>